<protein>
    <recommendedName>
        <fullName evidence="3">SCP2 domain-containing protein</fullName>
    </recommendedName>
</protein>
<keyword evidence="2" id="KW-1185">Reference proteome</keyword>
<evidence type="ECO:0008006" key="3">
    <source>
        <dbReference type="Google" id="ProtNLM"/>
    </source>
</evidence>
<dbReference type="EMBL" id="CP003360">
    <property type="protein sequence ID" value="AFM25061.1"/>
    <property type="molecule type" value="Genomic_DNA"/>
</dbReference>
<dbReference type="KEGG" id="dti:Desti_2377"/>
<dbReference type="RefSeq" id="WP_014810204.1">
    <property type="nucleotide sequence ID" value="NC_018025.1"/>
</dbReference>
<reference evidence="2" key="1">
    <citation type="submission" date="2012-06" db="EMBL/GenBank/DDBJ databases">
        <title>Complete sequence of chromosome of Desulfomonile tiedjei DSM 6799.</title>
        <authorList>
            <person name="Lucas S."/>
            <person name="Copeland A."/>
            <person name="Lapidus A."/>
            <person name="Glavina del Rio T."/>
            <person name="Dalin E."/>
            <person name="Tice H."/>
            <person name="Bruce D."/>
            <person name="Goodwin L."/>
            <person name="Pitluck S."/>
            <person name="Peters L."/>
            <person name="Ovchinnikova G."/>
            <person name="Zeytun A."/>
            <person name="Lu M."/>
            <person name="Kyrpides N."/>
            <person name="Mavromatis K."/>
            <person name="Ivanova N."/>
            <person name="Brettin T."/>
            <person name="Detter J.C."/>
            <person name="Han C."/>
            <person name="Larimer F."/>
            <person name="Land M."/>
            <person name="Hauser L."/>
            <person name="Markowitz V."/>
            <person name="Cheng J.-F."/>
            <person name="Hugenholtz P."/>
            <person name="Woyke T."/>
            <person name="Wu D."/>
            <person name="Spring S."/>
            <person name="Schroeder M."/>
            <person name="Brambilla E."/>
            <person name="Klenk H.-P."/>
            <person name="Eisen J.A."/>
        </authorList>
    </citation>
    <scope>NUCLEOTIDE SEQUENCE [LARGE SCALE GENOMIC DNA]</scope>
    <source>
        <strain evidence="2">ATCC 49306 / DSM 6799 / DCB-1</strain>
    </source>
</reference>
<gene>
    <name evidence="1" type="ordered locus">Desti_2377</name>
</gene>
<dbReference type="HOGENOM" id="CLU_1755914_0_0_7"/>
<name>I4C670_DESTA</name>
<evidence type="ECO:0000313" key="1">
    <source>
        <dbReference type="EMBL" id="AFM25061.1"/>
    </source>
</evidence>
<dbReference type="AlphaFoldDB" id="I4C670"/>
<evidence type="ECO:0000313" key="2">
    <source>
        <dbReference type="Proteomes" id="UP000006055"/>
    </source>
</evidence>
<accession>I4C670</accession>
<proteinExistence type="predicted"/>
<sequence>MNLLDDILDRVFSGATDEFLELLLKIMGFGFTMSNSPLNPVPALDGYQKHIETFNGRYLFQAQEGVATSVIFHRGQMDVLDDPINDWDLKVTFKDNQALWKFLLSVKHDAMDAIFKNDVETEGNLNYLFKFGFMVRDLCQRLGVSSLA</sequence>
<organism evidence="1 2">
    <name type="scientific">Desulfomonile tiedjei (strain ATCC 49306 / DSM 6799 / DCB-1)</name>
    <dbReference type="NCBI Taxonomy" id="706587"/>
    <lineage>
        <taxon>Bacteria</taxon>
        <taxon>Pseudomonadati</taxon>
        <taxon>Thermodesulfobacteriota</taxon>
        <taxon>Desulfomonilia</taxon>
        <taxon>Desulfomonilales</taxon>
        <taxon>Desulfomonilaceae</taxon>
        <taxon>Desulfomonile</taxon>
    </lineage>
</organism>
<dbReference type="OrthoDB" id="5432048at2"/>
<dbReference type="Proteomes" id="UP000006055">
    <property type="component" value="Chromosome"/>
</dbReference>